<feature type="compositionally biased region" description="Low complexity" evidence="1">
    <location>
        <begin position="28"/>
        <end position="47"/>
    </location>
</feature>
<keyword evidence="3" id="KW-1185">Reference proteome</keyword>
<evidence type="ECO:0000313" key="2">
    <source>
        <dbReference type="EMBL" id="CAH1111180.1"/>
    </source>
</evidence>
<name>A0A9P0D2W3_9CUCU</name>
<sequence>MFSITSLTLRLFSFQHQYCHHQSRFASEPLSSSSSAPSNSHCPSAPSSPRPRMTVNSQSGPPKSPRPPDDLITTATSALRRFHFKTGRNATKNSTTKQQTQPVVPKVIVMGSSTASETTINTSTESSNTIVTTVTATDGTDESLDYPEPMDLFTSDNVLENSRLTNPILQPAPLSPKTPATAKEQTPPTAKNQMMFTFEISDSKNSDDMTPRLTLEESKFHFDTVVHRHEMKTVETLMQEQIEALRIDARRRNSYKQAAQNLDEIEVMSDSCFNPTSTREHKKSFKKKLEVDKQKVDKTSPKRRAERNVNSSPEETDSPRPKHRHKKTSRRTRSPNKYHSQTPEKFSYDERQVSKYRTRSSVSSTSSRRTPPLPDLRVDFFSETSDGWHKSTTGLLNGSATHTLAVSAGGGMVSNEKRGSVCLNKCLREVSQKQPCFEEQEDILRILLQSRHTTSKQYQLWIKYEKDSFDPIRGWYCQCKNGARVVGCCTHIASVLWYLGYYRHLNNVPYYTSDAYKDFLVDAADFEVSEEEVSDGEENLEEQEEEK</sequence>
<protein>
    <recommendedName>
        <fullName evidence="4">SWIM-type domain-containing protein</fullName>
    </recommendedName>
</protein>
<gene>
    <name evidence="2" type="ORF">PSYICH_LOCUS11190</name>
</gene>
<feature type="region of interest" description="Disordered" evidence="1">
    <location>
        <begin position="169"/>
        <end position="188"/>
    </location>
</feature>
<feature type="region of interest" description="Disordered" evidence="1">
    <location>
        <begin position="28"/>
        <end position="72"/>
    </location>
</feature>
<dbReference type="Proteomes" id="UP001153636">
    <property type="component" value="Chromosome 5"/>
</dbReference>
<dbReference type="OrthoDB" id="5239715at2759"/>
<evidence type="ECO:0000313" key="3">
    <source>
        <dbReference type="Proteomes" id="UP001153636"/>
    </source>
</evidence>
<reference evidence="2" key="1">
    <citation type="submission" date="2022-01" db="EMBL/GenBank/DDBJ databases">
        <authorList>
            <person name="King R."/>
        </authorList>
    </citation>
    <scope>NUCLEOTIDE SEQUENCE</scope>
</reference>
<feature type="region of interest" description="Disordered" evidence="1">
    <location>
        <begin position="272"/>
        <end position="373"/>
    </location>
</feature>
<feature type="compositionally biased region" description="Low complexity" evidence="1">
    <location>
        <begin position="359"/>
        <end position="370"/>
    </location>
</feature>
<feature type="compositionally biased region" description="Basic residues" evidence="1">
    <location>
        <begin position="321"/>
        <end position="336"/>
    </location>
</feature>
<dbReference type="AlphaFoldDB" id="A0A9P0D2W3"/>
<feature type="compositionally biased region" description="Basic and acidic residues" evidence="1">
    <location>
        <begin position="287"/>
        <end position="300"/>
    </location>
</feature>
<organism evidence="2 3">
    <name type="scientific">Psylliodes chrysocephalus</name>
    <dbReference type="NCBI Taxonomy" id="3402493"/>
    <lineage>
        <taxon>Eukaryota</taxon>
        <taxon>Metazoa</taxon>
        <taxon>Ecdysozoa</taxon>
        <taxon>Arthropoda</taxon>
        <taxon>Hexapoda</taxon>
        <taxon>Insecta</taxon>
        <taxon>Pterygota</taxon>
        <taxon>Neoptera</taxon>
        <taxon>Endopterygota</taxon>
        <taxon>Coleoptera</taxon>
        <taxon>Polyphaga</taxon>
        <taxon>Cucujiformia</taxon>
        <taxon>Chrysomeloidea</taxon>
        <taxon>Chrysomelidae</taxon>
        <taxon>Galerucinae</taxon>
        <taxon>Alticini</taxon>
        <taxon>Psylliodes</taxon>
    </lineage>
</organism>
<evidence type="ECO:0008006" key="4">
    <source>
        <dbReference type="Google" id="ProtNLM"/>
    </source>
</evidence>
<evidence type="ECO:0000256" key="1">
    <source>
        <dbReference type="SAM" id="MobiDB-lite"/>
    </source>
</evidence>
<dbReference type="EMBL" id="OV651817">
    <property type="protein sequence ID" value="CAH1111180.1"/>
    <property type="molecule type" value="Genomic_DNA"/>
</dbReference>
<accession>A0A9P0D2W3</accession>
<proteinExistence type="predicted"/>